<organism evidence="2 3">
    <name type="scientific">Candidatus Shapirobacteria bacterium CG06_land_8_20_14_3_00_40_12</name>
    <dbReference type="NCBI Taxonomy" id="1974881"/>
    <lineage>
        <taxon>Bacteria</taxon>
        <taxon>Candidatus Shapironibacteriota</taxon>
    </lineage>
</organism>
<evidence type="ECO:0000313" key="2">
    <source>
        <dbReference type="EMBL" id="PIU73577.1"/>
    </source>
</evidence>
<dbReference type="InterPro" id="IPR011044">
    <property type="entry name" value="Quino_amine_DH_bsu"/>
</dbReference>
<evidence type="ECO:0000313" key="3">
    <source>
        <dbReference type="Proteomes" id="UP000231407"/>
    </source>
</evidence>
<gene>
    <name evidence="2" type="ORF">COS78_01645</name>
</gene>
<dbReference type="SUPFAM" id="SSF50969">
    <property type="entry name" value="YVTN repeat-like/Quinoprotein amine dehydrogenase"/>
    <property type="match status" value="1"/>
</dbReference>
<accession>A0A2M7ASI5</accession>
<reference evidence="3" key="1">
    <citation type="submission" date="2017-09" db="EMBL/GenBank/DDBJ databases">
        <title>Depth-based differentiation of microbial function through sediment-hosted aquifers and enrichment of novel symbionts in the deep terrestrial subsurface.</title>
        <authorList>
            <person name="Probst A.J."/>
            <person name="Ladd B."/>
            <person name="Jarett J.K."/>
            <person name="Geller-Mcgrath D.E."/>
            <person name="Sieber C.M.K."/>
            <person name="Emerson J.B."/>
            <person name="Anantharaman K."/>
            <person name="Thomas B.C."/>
            <person name="Malmstrom R."/>
            <person name="Stieglmeier M."/>
            <person name="Klingl A."/>
            <person name="Woyke T."/>
            <person name="Ryan C.M."/>
            <person name="Banfield J.F."/>
        </authorList>
    </citation>
    <scope>NUCLEOTIDE SEQUENCE [LARGE SCALE GENOMIC DNA]</scope>
</reference>
<dbReference type="EMBL" id="PEWA01000019">
    <property type="protein sequence ID" value="PIU73577.1"/>
    <property type="molecule type" value="Genomic_DNA"/>
</dbReference>
<dbReference type="Proteomes" id="UP000231407">
    <property type="component" value="Unassembled WGS sequence"/>
</dbReference>
<keyword evidence="1" id="KW-1133">Transmembrane helix</keyword>
<feature type="transmembrane region" description="Helical" evidence="1">
    <location>
        <begin position="207"/>
        <end position="227"/>
    </location>
</feature>
<comment type="caution">
    <text evidence="2">The sequence shown here is derived from an EMBL/GenBank/DDBJ whole genome shotgun (WGS) entry which is preliminary data.</text>
</comment>
<proteinExistence type="predicted"/>
<keyword evidence="1" id="KW-0472">Membrane</keyword>
<sequence>MLGSLGNNWWGSFWEYETPQGNEHLFGLVTIEGDNAGQRGRELIERINNNYSSGEVGNLRGSEGWMAMVVTPENVVIRGEGIRAYLIREEKMALVFGGGKAVGGKTNEKDRYLLISEKLEKVITDEMLRQILAEKTVDEVAEKIIEQIVSKEDQTGLGGVLIEIGLNNIVLEEQFEAIKPKQKFSKIRIPKIKLGWRFWENGVNNKLNLWISVIILMLLSTGIVLGYRRKMSTKVPSLETVKTVEEKTKIIESQEYEFVYNTELTGNTGKNYENMVVGGDWAYITDRGSGRTDRINWKLKSAEKILEDEKIKGISEITLDNNKLLAFDGLSVWEIKKDGAKEVGKVNQKNLIKLRGWNGGWYFLSSNGEIWKMNSTGTTTRWTQTGEGLISDANDLAIDGKVWVSNASGEIKQYLTGKLDDWKTATMPTELNFIRVLVRAESKEVVLVSRKKLWSYDKEKGTMLNTYDLEKVGIKDAAMTDDGKEIIVLGADSRIYKVKLKGEIL</sequence>
<evidence type="ECO:0000256" key="1">
    <source>
        <dbReference type="SAM" id="Phobius"/>
    </source>
</evidence>
<protein>
    <submittedName>
        <fullName evidence="2">Uncharacterized protein</fullName>
    </submittedName>
</protein>
<keyword evidence="1" id="KW-0812">Transmembrane</keyword>
<name>A0A2M7ASI5_9BACT</name>
<dbReference type="AlphaFoldDB" id="A0A2M7ASI5"/>